<dbReference type="EMBL" id="BAAARV010000023">
    <property type="protein sequence ID" value="GAA2343006.1"/>
    <property type="molecule type" value="Genomic_DNA"/>
</dbReference>
<keyword evidence="2" id="KW-1185">Reference proteome</keyword>
<protein>
    <recommendedName>
        <fullName evidence="3">ATP-binding protein</fullName>
    </recommendedName>
</protein>
<proteinExistence type="predicted"/>
<dbReference type="RefSeq" id="WP_344612726.1">
    <property type="nucleotide sequence ID" value="NZ_BAAARV010000023.1"/>
</dbReference>
<evidence type="ECO:0000313" key="1">
    <source>
        <dbReference type="EMBL" id="GAA2343006.1"/>
    </source>
</evidence>
<accession>A0ABN3G343</accession>
<sequence>MATIVLRVRLITGDSLDVAYDDADASDVDEAAERVITALAADSGMIRTRHGDRVVVLYGRGVAALELAPRGAVL</sequence>
<comment type="caution">
    <text evidence="1">The sequence shown here is derived from an EMBL/GenBank/DDBJ whole genome shotgun (WGS) entry which is preliminary data.</text>
</comment>
<evidence type="ECO:0000313" key="2">
    <source>
        <dbReference type="Proteomes" id="UP001501444"/>
    </source>
</evidence>
<dbReference type="Proteomes" id="UP001501444">
    <property type="component" value="Unassembled WGS sequence"/>
</dbReference>
<organism evidence="1 2">
    <name type="scientific">Dactylosporangium salmoneum</name>
    <dbReference type="NCBI Taxonomy" id="53361"/>
    <lineage>
        <taxon>Bacteria</taxon>
        <taxon>Bacillati</taxon>
        <taxon>Actinomycetota</taxon>
        <taxon>Actinomycetes</taxon>
        <taxon>Micromonosporales</taxon>
        <taxon>Micromonosporaceae</taxon>
        <taxon>Dactylosporangium</taxon>
    </lineage>
</organism>
<evidence type="ECO:0008006" key="3">
    <source>
        <dbReference type="Google" id="ProtNLM"/>
    </source>
</evidence>
<name>A0ABN3G343_9ACTN</name>
<gene>
    <name evidence="1" type="ORF">GCM10010170_027490</name>
</gene>
<reference evidence="2" key="1">
    <citation type="journal article" date="2019" name="Int. J. Syst. Evol. Microbiol.">
        <title>The Global Catalogue of Microorganisms (GCM) 10K type strain sequencing project: providing services to taxonomists for standard genome sequencing and annotation.</title>
        <authorList>
            <consortium name="The Broad Institute Genomics Platform"/>
            <consortium name="The Broad Institute Genome Sequencing Center for Infectious Disease"/>
            <person name="Wu L."/>
            <person name="Ma J."/>
        </authorList>
    </citation>
    <scope>NUCLEOTIDE SEQUENCE [LARGE SCALE GENOMIC DNA]</scope>
    <source>
        <strain evidence="2">JCM 3272</strain>
    </source>
</reference>